<protein>
    <recommendedName>
        <fullName evidence="4">Lipoprotein</fullName>
    </recommendedName>
</protein>
<sequence>MKLISRLALFVVFATFATCASAQPSMPDFSKWNKAVDHATSYVLKGKPVQVRDVHYEFINKEQTEAFQVIVFYNPDTSKAWFSVLIHHSLNKDSEANLYETDKNGTWVFVEDISNGNPESVLSKYGLVEVVK</sequence>
<keyword evidence="1" id="KW-0732">Signal</keyword>
<dbReference type="Proteomes" id="UP000034845">
    <property type="component" value="Unassembled WGS sequence"/>
</dbReference>
<feature type="chain" id="PRO_5002533921" description="Lipoprotein" evidence="1">
    <location>
        <begin position="23"/>
        <end position="132"/>
    </location>
</feature>
<accession>A0A0G0PWB5</accession>
<evidence type="ECO:0000313" key="3">
    <source>
        <dbReference type="Proteomes" id="UP000034845"/>
    </source>
</evidence>
<evidence type="ECO:0008006" key="4">
    <source>
        <dbReference type="Google" id="ProtNLM"/>
    </source>
</evidence>
<feature type="signal peptide" evidence="1">
    <location>
        <begin position="1"/>
        <end position="22"/>
    </location>
</feature>
<name>A0A0G0PWB5_YANXG</name>
<comment type="caution">
    <text evidence="2">The sequence shown here is derived from an EMBL/GenBank/DDBJ whole genome shotgun (WGS) entry which is preliminary data.</text>
</comment>
<dbReference type="AlphaFoldDB" id="A0A0G0PWB5"/>
<reference evidence="2 3" key="1">
    <citation type="journal article" date="2015" name="Nature">
        <title>rRNA introns, odd ribosomes, and small enigmatic genomes across a large radiation of phyla.</title>
        <authorList>
            <person name="Brown C.T."/>
            <person name="Hug L.A."/>
            <person name="Thomas B.C."/>
            <person name="Sharon I."/>
            <person name="Castelle C.J."/>
            <person name="Singh A."/>
            <person name="Wilkins M.J."/>
            <person name="Williams K.H."/>
            <person name="Banfield J.F."/>
        </authorList>
    </citation>
    <scope>NUCLEOTIDE SEQUENCE [LARGE SCALE GENOMIC DNA]</scope>
    <source>
        <strain evidence="3">GW2011_GWA1_39_13</strain>
    </source>
</reference>
<proteinExistence type="predicted"/>
<organism evidence="2 3">
    <name type="scientific">Yanofskybacteria sp. (strain GW2011_GWA1_39_13)</name>
    <dbReference type="NCBI Taxonomy" id="1619019"/>
    <lineage>
        <taxon>Bacteria</taxon>
        <taxon>Candidatus Yanofskyibacteriota</taxon>
    </lineage>
</organism>
<gene>
    <name evidence="2" type="ORF">UT29_C0002G0022</name>
</gene>
<evidence type="ECO:0000313" key="2">
    <source>
        <dbReference type="EMBL" id="KKR02460.1"/>
    </source>
</evidence>
<evidence type="ECO:0000256" key="1">
    <source>
        <dbReference type="SAM" id="SignalP"/>
    </source>
</evidence>
<dbReference type="EMBL" id="LBWF01000002">
    <property type="protein sequence ID" value="KKR02460.1"/>
    <property type="molecule type" value="Genomic_DNA"/>
</dbReference>